<dbReference type="PANTHER" id="PTHR12442">
    <property type="entry name" value="DYNEIN INTERMEDIATE CHAIN"/>
    <property type="match status" value="1"/>
</dbReference>
<evidence type="ECO:0000256" key="1">
    <source>
        <dbReference type="ARBA" id="ARBA00004496"/>
    </source>
</evidence>
<dbReference type="AlphaFoldDB" id="A0AAN7SIU2"/>
<evidence type="ECO:0008006" key="8">
    <source>
        <dbReference type="Google" id="ProtNLM"/>
    </source>
</evidence>
<dbReference type="SMART" id="SM00320">
    <property type="entry name" value="WD40"/>
    <property type="match status" value="2"/>
</dbReference>
<keyword evidence="7" id="KW-1185">Reference proteome</keyword>
<dbReference type="Proteomes" id="UP001353858">
    <property type="component" value="Unassembled WGS sequence"/>
</dbReference>
<feature type="non-terminal residue" evidence="6">
    <location>
        <position position="1023"/>
    </location>
</feature>
<dbReference type="GO" id="GO:0045503">
    <property type="term" value="F:dynein light chain binding"/>
    <property type="evidence" value="ECO:0007669"/>
    <property type="project" value="TreeGrafter"/>
</dbReference>
<dbReference type="InterPro" id="IPR001680">
    <property type="entry name" value="WD40_rpt"/>
</dbReference>
<reference evidence="7" key="1">
    <citation type="submission" date="2023-01" db="EMBL/GenBank/DDBJ databases">
        <title>Key to firefly adult light organ development and bioluminescence: homeobox transcription factors regulate luciferase expression and transportation to peroxisome.</title>
        <authorList>
            <person name="Fu X."/>
        </authorList>
    </citation>
    <scope>NUCLEOTIDE SEQUENCE [LARGE SCALE GENOMIC DNA]</scope>
</reference>
<keyword evidence="5" id="KW-0175">Coiled coil</keyword>
<evidence type="ECO:0000256" key="3">
    <source>
        <dbReference type="ARBA" id="ARBA00022574"/>
    </source>
</evidence>
<dbReference type="PANTHER" id="PTHR12442:SF5">
    <property type="entry name" value="DYNEIN AXONEMAL INTERMEDIATE CHAIN 3"/>
    <property type="match status" value="1"/>
</dbReference>
<evidence type="ECO:0000256" key="4">
    <source>
        <dbReference type="ARBA" id="ARBA00022737"/>
    </source>
</evidence>
<keyword evidence="3" id="KW-0853">WD repeat</keyword>
<gene>
    <name evidence="6" type="ORF">RN001_005378</name>
</gene>
<dbReference type="EMBL" id="JARPUR010000002">
    <property type="protein sequence ID" value="KAK4882059.1"/>
    <property type="molecule type" value="Genomic_DNA"/>
</dbReference>
<dbReference type="GO" id="GO:0045504">
    <property type="term" value="F:dynein heavy chain binding"/>
    <property type="evidence" value="ECO:0007669"/>
    <property type="project" value="TreeGrafter"/>
</dbReference>
<evidence type="ECO:0000313" key="7">
    <source>
        <dbReference type="Proteomes" id="UP001353858"/>
    </source>
</evidence>
<evidence type="ECO:0000256" key="5">
    <source>
        <dbReference type="SAM" id="Coils"/>
    </source>
</evidence>
<keyword evidence="2" id="KW-0963">Cytoplasm</keyword>
<proteinExistence type="predicted"/>
<dbReference type="GO" id="GO:0036156">
    <property type="term" value="C:inner dynein arm"/>
    <property type="evidence" value="ECO:0007669"/>
    <property type="project" value="TreeGrafter"/>
</dbReference>
<comment type="subcellular location">
    <subcellularLocation>
        <location evidence="1">Cytoplasm</location>
    </subcellularLocation>
</comment>
<dbReference type="GO" id="GO:0060294">
    <property type="term" value="P:cilium movement involved in cell motility"/>
    <property type="evidence" value="ECO:0007669"/>
    <property type="project" value="TreeGrafter"/>
</dbReference>
<dbReference type="SUPFAM" id="SSF50978">
    <property type="entry name" value="WD40 repeat-like"/>
    <property type="match status" value="1"/>
</dbReference>
<keyword evidence="4" id="KW-0677">Repeat</keyword>
<dbReference type="InterPro" id="IPR015943">
    <property type="entry name" value="WD40/YVTN_repeat-like_dom_sf"/>
</dbReference>
<protein>
    <recommendedName>
        <fullName evidence="8">WD repeat-containing protein 63</fullName>
    </recommendedName>
</protein>
<comment type="caution">
    <text evidence="6">The sequence shown here is derived from an EMBL/GenBank/DDBJ whole genome shotgun (WGS) entry which is preliminary data.</text>
</comment>
<evidence type="ECO:0000313" key="6">
    <source>
        <dbReference type="EMBL" id="KAK4882059.1"/>
    </source>
</evidence>
<name>A0AAN7SIU2_9COLE</name>
<dbReference type="InterPro" id="IPR036322">
    <property type="entry name" value="WD40_repeat_dom_sf"/>
</dbReference>
<organism evidence="6 7">
    <name type="scientific">Aquatica leii</name>
    <dbReference type="NCBI Taxonomy" id="1421715"/>
    <lineage>
        <taxon>Eukaryota</taxon>
        <taxon>Metazoa</taxon>
        <taxon>Ecdysozoa</taxon>
        <taxon>Arthropoda</taxon>
        <taxon>Hexapoda</taxon>
        <taxon>Insecta</taxon>
        <taxon>Pterygota</taxon>
        <taxon>Neoptera</taxon>
        <taxon>Endopterygota</taxon>
        <taxon>Coleoptera</taxon>
        <taxon>Polyphaga</taxon>
        <taxon>Elateriformia</taxon>
        <taxon>Elateroidea</taxon>
        <taxon>Lampyridae</taxon>
        <taxon>Luciolinae</taxon>
        <taxon>Aquatica</taxon>
    </lineage>
</organism>
<dbReference type="Gene3D" id="2.130.10.10">
    <property type="entry name" value="YVTN repeat-like/Quinoprotein amine dehydrogenase"/>
    <property type="match status" value="1"/>
</dbReference>
<feature type="coiled-coil region" evidence="5">
    <location>
        <begin position="848"/>
        <end position="890"/>
    </location>
</feature>
<dbReference type="InterPro" id="IPR050687">
    <property type="entry name" value="Dynein_IC"/>
</dbReference>
<evidence type="ECO:0000256" key="2">
    <source>
        <dbReference type="ARBA" id="ARBA00022490"/>
    </source>
</evidence>
<accession>A0AAN7SIU2</accession>
<sequence>MDRFLVDVDYCEEAEEGVRRRKKRRVKRKKTTTTEFTSINILADIADVKLLVFSLEAQATLECSVGTDVTTQNPWKYVSKKLLAENLEVQDKMSNIDFMSTKTLIESYPSSEILLCYKTDDEVDFDQFFVCLTPKAETMATEIMDTIKREMDSVLGGALSKTIRPWKARGSEDEVNLQLIKNNRPLLELEVETEYPIITAKCHFKLKTAEEFRDGYVSILPGRAVYENVTKRRVDACSQITPLVISDSVQTASTFPHNIWTQYKYEYNPVTKFTRDFCKNISEFIRNRLDYIDDTVYTNGFFNFYTTDYTDLIKNVEHQFYVKFKELKEIFSFVDYSACKGKTITNVSWHYMWTGTVAAAYSNKAFTSYCKGKSNIDEVTEAIFNVSPVLLWCFNDNLNPKLYLQSPREINALSFCPYNENILVGGCVNGQIVIWDITDKISRVEKQEILTTRQQNYRTLMNSLINWMKNTRNVRVVRSVVVSNLAHSHRSHVTAIKWISPYREITRSGQIKDIPENEHRSSLQFLTSSTDGTVLAWDLNVVPTDKERAAAGVPKKRRSRLKSRPEGLVSDVSPLQPLNRIFKPIFKVNFVVPGTTRSLPLTNVNILVAPPVQYRAKSEIFETKFDITKRCHYEPIFSKPTNPLTNELLAGSSEGDFLTVSWEGFSFNSGEAVNKELGKIEHFLKFHDGPLVALSRSELFSDLVLTVGGKVFAIWLLKQLDKPVLWRRSRHKYTFGTWNTYRPSIFRLTRSDGCVEKWVLRVRSDRFHDEITVSGGYLGGTFTHPFRLEKHVIGISDYNGSLRLFTVPSIICKETEEQERSTYNLIKRDVERKLLIKKWQTEWNTKNAEFIKLKKEEEESKRQKLKELENEKKNRDIEEAKKQQKQQTERVILTKQDKWRLEEEERMQSIVVEKKDFDIELLKKLLVPLQKIDKANEEKERKLNDVLKSANDVFASTVQRSFPDVVEGKHTCSIDPYKDTSSPEIKVDLYDKYLEIKESSKEYIAHHQYGQKFDWLTMFKQGQ</sequence>
<dbReference type="GO" id="GO:0036159">
    <property type="term" value="P:inner dynein arm assembly"/>
    <property type="evidence" value="ECO:0007669"/>
    <property type="project" value="TreeGrafter"/>
</dbReference>